<evidence type="ECO:0000256" key="3">
    <source>
        <dbReference type="ARBA" id="ARBA00023004"/>
    </source>
</evidence>
<dbReference type="Proteomes" id="UP000027432">
    <property type="component" value="Unassembled WGS sequence"/>
</dbReference>
<dbReference type="PROSITE" id="PS51007">
    <property type="entry name" value="CYTC"/>
    <property type="match status" value="1"/>
</dbReference>
<keyword evidence="1 4" id="KW-0349">Heme</keyword>
<evidence type="ECO:0000313" key="7">
    <source>
        <dbReference type="EMBL" id="KEO54432.1"/>
    </source>
</evidence>
<keyword evidence="8" id="KW-1185">Reference proteome</keyword>
<evidence type="ECO:0000256" key="5">
    <source>
        <dbReference type="SAM" id="SignalP"/>
    </source>
</evidence>
<dbReference type="GO" id="GO:0020037">
    <property type="term" value="F:heme binding"/>
    <property type="evidence" value="ECO:0007669"/>
    <property type="project" value="InterPro"/>
</dbReference>
<accession>A0A074JYJ9</accession>
<dbReference type="AlphaFoldDB" id="A0A074JYJ9"/>
<dbReference type="GO" id="GO:0046872">
    <property type="term" value="F:metal ion binding"/>
    <property type="evidence" value="ECO:0007669"/>
    <property type="project" value="UniProtKB-KW"/>
</dbReference>
<sequence>MRFITSLAAFAALTVTTPAFAQNAEVGKRLFDQYCSSCHGLEGKGDGAMAEFLNIKPSDLTALSAANDGEYPMLKVIHIIDGRTGVRGHGGDMPVFGDVFMEEGGHDPNSYTDVLETRGRVLSLATYLESIQQ</sequence>
<dbReference type="OrthoDB" id="335174at2"/>
<protein>
    <recommendedName>
        <fullName evidence="6">Cytochrome c domain-containing protein</fullName>
    </recommendedName>
</protein>
<keyword evidence="3 4" id="KW-0408">Iron</keyword>
<name>A0A074JYJ9_9RHOB</name>
<feature type="signal peptide" evidence="5">
    <location>
        <begin position="1"/>
        <end position="21"/>
    </location>
</feature>
<dbReference type="EMBL" id="AUND01000012">
    <property type="protein sequence ID" value="KEO54432.1"/>
    <property type="molecule type" value="Genomic_DNA"/>
</dbReference>
<evidence type="ECO:0000256" key="4">
    <source>
        <dbReference type="PROSITE-ProRule" id="PRU00433"/>
    </source>
</evidence>
<gene>
    <name evidence="7" type="ORF">TP2_05760</name>
</gene>
<keyword evidence="2 4" id="KW-0479">Metal-binding</keyword>
<feature type="chain" id="PRO_5001695240" description="Cytochrome c domain-containing protein" evidence="5">
    <location>
        <begin position="22"/>
        <end position="133"/>
    </location>
</feature>
<keyword evidence="5" id="KW-0732">Signal</keyword>
<dbReference type="InterPro" id="IPR036909">
    <property type="entry name" value="Cyt_c-like_dom_sf"/>
</dbReference>
<dbReference type="GO" id="GO:0009055">
    <property type="term" value="F:electron transfer activity"/>
    <property type="evidence" value="ECO:0007669"/>
    <property type="project" value="InterPro"/>
</dbReference>
<evidence type="ECO:0000313" key="8">
    <source>
        <dbReference type="Proteomes" id="UP000027432"/>
    </source>
</evidence>
<dbReference type="STRING" id="1353537.TP2_05760"/>
<dbReference type="InterPro" id="IPR009056">
    <property type="entry name" value="Cyt_c-like_dom"/>
</dbReference>
<dbReference type="RefSeq" id="WP_038075726.1">
    <property type="nucleotide sequence ID" value="NZ_AUND01000012.1"/>
</dbReference>
<evidence type="ECO:0000256" key="2">
    <source>
        <dbReference type="ARBA" id="ARBA00022723"/>
    </source>
</evidence>
<comment type="caution">
    <text evidence="7">The sequence shown here is derived from an EMBL/GenBank/DDBJ whole genome shotgun (WGS) entry which is preliminary data.</text>
</comment>
<reference evidence="7 8" key="1">
    <citation type="submission" date="2013-07" db="EMBL/GenBank/DDBJ databases">
        <title>Thioclava pacifica DSM 10166 Genome Sequencing.</title>
        <authorList>
            <person name="Lai Q."/>
            <person name="Shao Z."/>
        </authorList>
    </citation>
    <scope>NUCLEOTIDE SEQUENCE [LARGE SCALE GENOMIC DNA]</scope>
    <source>
        <strain evidence="7 8">DSM 10166</strain>
    </source>
</reference>
<evidence type="ECO:0000256" key="1">
    <source>
        <dbReference type="ARBA" id="ARBA00022617"/>
    </source>
</evidence>
<dbReference type="SUPFAM" id="SSF46626">
    <property type="entry name" value="Cytochrome c"/>
    <property type="match status" value="1"/>
</dbReference>
<feature type="domain" description="Cytochrome c" evidence="6">
    <location>
        <begin position="22"/>
        <end position="116"/>
    </location>
</feature>
<proteinExistence type="predicted"/>
<dbReference type="Pfam" id="PF13442">
    <property type="entry name" value="Cytochrome_CBB3"/>
    <property type="match status" value="1"/>
</dbReference>
<dbReference type="eggNOG" id="COG2010">
    <property type="taxonomic scope" value="Bacteria"/>
</dbReference>
<organism evidence="7 8">
    <name type="scientific">Thioclava pacifica DSM 10166</name>
    <dbReference type="NCBI Taxonomy" id="1353537"/>
    <lineage>
        <taxon>Bacteria</taxon>
        <taxon>Pseudomonadati</taxon>
        <taxon>Pseudomonadota</taxon>
        <taxon>Alphaproteobacteria</taxon>
        <taxon>Rhodobacterales</taxon>
        <taxon>Paracoccaceae</taxon>
        <taxon>Thioclava</taxon>
    </lineage>
</organism>
<dbReference type="Gene3D" id="1.10.760.10">
    <property type="entry name" value="Cytochrome c-like domain"/>
    <property type="match status" value="1"/>
</dbReference>
<evidence type="ECO:0000259" key="6">
    <source>
        <dbReference type="PROSITE" id="PS51007"/>
    </source>
</evidence>